<dbReference type="RefSeq" id="WP_179983324.1">
    <property type="nucleotide sequence ID" value="NZ_LR812090.1"/>
</dbReference>
<evidence type="ECO:0000313" key="2">
    <source>
        <dbReference type="EMBL" id="CAB9493859.1"/>
    </source>
</evidence>
<feature type="chain" id="PRO_5029493857" evidence="1">
    <location>
        <begin position="28"/>
        <end position="211"/>
    </location>
</feature>
<dbReference type="InterPro" id="IPR023393">
    <property type="entry name" value="START-like_dom_sf"/>
</dbReference>
<gene>
    <name evidence="2" type="ORF">ALFOR1_30791</name>
</gene>
<evidence type="ECO:0000313" key="3">
    <source>
        <dbReference type="Proteomes" id="UP000509458"/>
    </source>
</evidence>
<dbReference type="EMBL" id="LR812090">
    <property type="protein sequence ID" value="CAB9493859.1"/>
    <property type="molecule type" value="Genomic_DNA"/>
</dbReference>
<dbReference type="Proteomes" id="UP000509458">
    <property type="component" value="Chromosome"/>
</dbReference>
<evidence type="ECO:0000256" key="1">
    <source>
        <dbReference type="SAM" id="SignalP"/>
    </source>
</evidence>
<feature type="signal peptide" evidence="1">
    <location>
        <begin position="1"/>
        <end position="27"/>
    </location>
</feature>
<protein>
    <submittedName>
        <fullName evidence="2">Uncharacterized protein</fullName>
    </submittedName>
</protein>
<accession>A0A6T9Y1K8</accession>
<proteinExistence type="predicted"/>
<name>A0A6T9Y1K8_ALTMA</name>
<organism evidence="2 3">
    <name type="scientific">Alteromonas macleodii</name>
    <name type="common">Pseudoalteromonas macleodii</name>
    <dbReference type="NCBI Taxonomy" id="28108"/>
    <lineage>
        <taxon>Bacteria</taxon>
        <taxon>Pseudomonadati</taxon>
        <taxon>Pseudomonadota</taxon>
        <taxon>Gammaproteobacteria</taxon>
        <taxon>Alteromonadales</taxon>
        <taxon>Alteromonadaceae</taxon>
        <taxon>Alteromonas/Salinimonas group</taxon>
        <taxon>Alteromonas</taxon>
    </lineage>
</organism>
<dbReference type="AlphaFoldDB" id="A0A6T9Y1K8"/>
<dbReference type="SUPFAM" id="SSF55961">
    <property type="entry name" value="Bet v1-like"/>
    <property type="match status" value="1"/>
</dbReference>
<dbReference type="Gene3D" id="3.30.530.20">
    <property type="match status" value="1"/>
</dbReference>
<reference evidence="2 3" key="1">
    <citation type="submission" date="2020-06" db="EMBL/GenBank/DDBJ databases">
        <authorList>
            <person name="Duchaud E."/>
        </authorList>
    </citation>
    <scope>NUCLEOTIDE SEQUENCE [LARGE SCALE GENOMIC DNA]</scope>
    <source>
        <strain evidence="2">Alteromonas fortis</strain>
    </source>
</reference>
<keyword evidence="1" id="KW-0732">Signal</keyword>
<sequence length="211" mass="23098">MTIITKASQALLLSGLLSLTFTSPSHADVNYADNSGFSITNESESAAPIEAVYSHFIQDVDKWWPKDHTWWKGTLSIDEQAGGCFCEVTQTASAAHMQISYVEPNKKVVMTGGLGPLQEMGVSGALTWEFSTVEENVLSNDDTKREPSPKTKVTLIYHASGNIHFNGQRASNEDAANLVKVVDKVQAQQLNALTAFSDKQFNEVEKDSAKR</sequence>